<dbReference type="Pfam" id="PF14322">
    <property type="entry name" value="SusD-like_3"/>
    <property type="match status" value="1"/>
</dbReference>
<evidence type="ECO:0000256" key="3">
    <source>
        <dbReference type="ARBA" id="ARBA00022729"/>
    </source>
</evidence>
<keyword evidence="4" id="KW-0472">Membrane</keyword>
<keyword evidence="9" id="KW-1185">Reference proteome</keyword>
<evidence type="ECO:0000256" key="1">
    <source>
        <dbReference type="ARBA" id="ARBA00004442"/>
    </source>
</evidence>
<dbReference type="Pfam" id="PF07980">
    <property type="entry name" value="SusD_RagB"/>
    <property type="match status" value="1"/>
</dbReference>
<dbReference type="SUPFAM" id="SSF48452">
    <property type="entry name" value="TPR-like"/>
    <property type="match status" value="1"/>
</dbReference>
<dbReference type="InterPro" id="IPR012944">
    <property type="entry name" value="SusD_RagB_dom"/>
</dbReference>
<dbReference type="Proteomes" id="UP001292913">
    <property type="component" value="Unassembled WGS sequence"/>
</dbReference>
<dbReference type="InterPro" id="IPR011990">
    <property type="entry name" value="TPR-like_helical_dom_sf"/>
</dbReference>
<comment type="subcellular location">
    <subcellularLocation>
        <location evidence="1">Cell outer membrane</location>
    </subcellularLocation>
</comment>
<dbReference type="Gene3D" id="1.25.40.390">
    <property type="match status" value="1"/>
</dbReference>
<feature type="domain" description="RagB/SusD" evidence="6">
    <location>
        <begin position="286"/>
        <end position="560"/>
    </location>
</feature>
<organism evidence="8 9">
    <name type="scientific">Bacteroides vicugnae</name>
    <dbReference type="NCBI Taxonomy" id="3037989"/>
    <lineage>
        <taxon>Bacteria</taxon>
        <taxon>Pseudomonadati</taxon>
        <taxon>Bacteroidota</taxon>
        <taxon>Bacteroidia</taxon>
        <taxon>Bacteroidales</taxon>
        <taxon>Bacteroidaceae</taxon>
        <taxon>Bacteroides</taxon>
    </lineage>
</organism>
<evidence type="ECO:0000256" key="5">
    <source>
        <dbReference type="ARBA" id="ARBA00023237"/>
    </source>
</evidence>
<reference evidence="8 9" key="1">
    <citation type="submission" date="2023-04" db="EMBL/GenBank/DDBJ databases">
        <title>Bacteroides pacosi sp. nov., isolated from the fecal material of an alpaca.</title>
        <authorList>
            <person name="Miller S."/>
            <person name="Hendry M."/>
            <person name="King J."/>
            <person name="Sankaranarayanan K."/>
            <person name="Lawson P.A."/>
        </authorList>
    </citation>
    <scope>NUCLEOTIDE SEQUENCE [LARGE SCALE GENOMIC DNA]</scope>
    <source>
        <strain evidence="8 9">A2-P53</strain>
    </source>
</reference>
<dbReference type="EMBL" id="JARZAK010000003">
    <property type="protein sequence ID" value="MDY7257429.1"/>
    <property type="molecule type" value="Genomic_DNA"/>
</dbReference>
<dbReference type="InterPro" id="IPR033985">
    <property type="entry name" value="SusD-like_N"/>
</dbReference>
<sequence>MKLKHTLLSLVVTLVCSSCNYLEFDETNGLNTKEYIYNYFNKTKQMLTNVYSYMPQDFGAISGAMRDCGSDDAEYAATGASIQYFNDGNWSQLKTVDACWSLYNGIRAANEFIVSVAELDLSRYQYDTSFQNNSKQLKLFPYEARVLRAFYFFELARRYGDIAMPQSVLTPEEANAMGKTPFDEVIDFIVSECNDAAANLPDTYVGQPNNETGRITKGFAMALKSKALLYKASLLHNPSMDPERWKASAKAALDIIDLNLYELDPVEKANNLNSKEVVLFHMNDANYNFELNNFPIRFVEGKRSTPALGVFPSQNLVDAFETVKGYKVTLTENGWICDDPEFDPQKPYERRDPRFYWTVLANGMSFKGDKIETFVGGKDDAPVNAGGSATGYFLRKYIQETTSFVPDQEVKNKHHWCIYRYAETLLTYAESMVEAFNSVTYKDATYHTTALEALNEVRINAGMPVITTTDKDEFIRALRNEWRVEFAFEDHRFWDVRRWKIGDSTQKELNGVTITKTANTLSFQKMLYENRTWTDRMYLYPIPQEELFKNEHLYPQNNGW</sequence>
<accession>A0ABU5HML1</accession>
<comment type="caution">
    <text evidence="8">The sequence shown here is derived from an EMBL/GenBank/DDBJ whole genome shotgun (WGS) entry which is preliminary data.</text>
</comment>
<feature type="domain" description="SusD-like N-terminal" evidence="7">
    <location>
        <begin position="21"/>
        <end position="223"/>
    </location>
</feature>
<name>A0ABU5HML1_9BACE</name>
<evidence type="ECO:0000313" key="9">
    <source>
        <dbReference type="Proteomes" id="UP001292913"/>
    </source>
</evidence>
<comment type="similarity">
    <text evidence="2">Belongs to the SusD family.</text>
</comment>
<dbReference type="RefSeq" id="WP_234131706.1">
    <property type="nucleotide sequence ID" value="NZ_JARZAK010000003.1"/>
</dbReference>
<gene>
    <name evidence="8" type="ORF">QHG74_06845</name>
</gene>
<keyword evidence="5" id="KW-0998">Cell outer membrane</keyword>
<evidence type="ECO:0000259" key="7">
    <source>
        <dbReference type="Pfam" id="PF14322"/>
    </source>
</evidence>
<evidence type="ECO:0000259" key="6">
    <source>
        <dbReference type="Pfam" id="PF07980"/>
    </source>
</evidence>
<evidence type="ECO:0000313" key="8">
    <source>
        <dbReference type="EMBL" id="MDY7257429.1"/>
    </source>
</evidence>
<keyword evidence="3" id="KW-0732">Signal</keyword>
<protein>
    <submittedName>
        <fullName evidence="8">RagB/SusD family nutrient uptake outer membrane protein</fullName>
    </submittedName>
</protein>
<evidence type="ECO:0000256" key="4">
    <source>
        <dbReference type="ARBA" id="ARBA00023136"/>
    </source>
</evidence>
<evidence type="ECO:0000256" key="2">
    <source>
        <dbReference type="ARBA" id="ARBA00006275"/>
    </source>
</evidence>
<proteinExistence type="inferred from homology"/>